<feature type="transmembrane region" description="Helical" evidence="1">
    <location>
        <begin position="164"/>
        <end position="181"/>
    </location>
</feature>
<dbReference type="GeneID" id="78478643"/>
<keyword evidence="1" id="KW-0472">Membrane</keyword>
<keyword evidence="1" id="KW-1133">Transmembrane helix</keyword>
<evidence type="ECO:0000256" key="1">
    <source>
        <dbReference type="SAM" id="Phobius"/>
    </source>
</evidence>
<dbReference type="Pfam" id="PF14264">
    <property type="entry name" value="Glucos_trans_II"/>
    <property type="match status" value="1"/>
</dbReference>
<feature type="transmembrane region" description="Helical" evidence="1">
    <location>
        <begin position="81"/>
        <end position="103"/>
    </location>
</feature>
<feature type="transmembrane region" description="Helical" evidence="1">
    <location>
        <begin position="215"/>
        <end position="236"/>
    </location>
</feature>
<accession>A0A140DX02</accession>
<proteinExistence type="predicted"/>
<evidence type="ECO:0000313" key="2">
    <source>
        <dbReference type="EMBL" id="AMK55179.1"/>
    </source>
</evidence>
<feature type="transmembrane region" description="Helical" evidence="1">
    <location>
        <begin position="12"/>
        <end position="34"/>
    </location>
</feature>
<evidence type="ECO:0000313" key="3">
    <source>
        <dbReference type="Proteomes" id="UP000069771"/>
    </source>
</evidence>
<dbReference type="EMBL" id="CP011391">
    <property type="protein sequence ID" value="AMK55179.1"/>
    <property type="molecule type" value="Genomic_DNA"/>
</dbReference>
<feature type="transmembrane region" description="Helical" evidence="1">
    <location>
        <begin position="360"/>
        <end position="376"/>
    </location>
</feature>
<protein>
    <recommendedName>
        <fullName evidence="4">Glucosyl transferase GtrII</fullName>
    </recommendedName>
</protein>
<dbReference type="STRING" id="1702221.AALO17_20450"/>
<feature type="transmembrane region" description="Helical" evidence="1">
    <location>
        <begin position="302"/>
        <end position="324"/>
    </location>
</feature>
<organism evidence="2 3">
    <name type="scientific">Faecalibaculum rodentium</name>
    <dbReference type="NCBI Taxonomy" id="1702221"/>
    <lineage>
        <taxon>Bacteria</taxon>
        <taxon>Bacillati</taxon>
        <taxon>Bacillota</taxon>
        <taxon>Erysipelotrichia</taxon>
        <taxon>Erysipelotrichales</taxon>
        <taxon>Erysipelotrichaceae</taxon>
        <taxon>Faecalibaculum</taxon>
    </lineage>
</organism>
<dbReference type="Proteomes" id="UP000069771">
    <property type="component" value="Chromosome"/>
</dbReference>
<keyword evidence="1" id="KW-0812">Transmembrane</keyword>
<dbReference type="OrthoDB" id="2058228at2"/>
<gene>
    <name evidence="2" type="ORF">AALO17_20450</name>
</gene>
<dbReference type="RefSeq" id="WP_067558519.1">
    <property type="nucleotide sequence ID" value="NZ_CAMTMS010000019.1"/>
</dbReference>
<dbReference type="KEGG" id="fro:AALO17_20450"/>
<feature type="transmembrane region" description="Helical" evidence="1">
    <location>
        <begin position="115"/>
        <end position="133"/>
    </location>
</feature>
<reference evidence="2 3" key="1">
    <citation type="journal article" date="2016" name="Gut Pathog.">
        <title>Whole genome sequencing of "Faecalibaculum rodentium" ALO17, isolated from C57BL/6J laboratory mouse feces.</title>
        <authorList>
            <person name="Lim S."/>
            <person name="Chang D.H."/>
            <person name="Ahn S."/>
            <person name="Kim B.C."/>
        </authorList>
    </citation>
    <scope>NUCLEOTIDE SEQUENCE [LARGE SCALE GENOMIC DNA]</scope>
    <source>
        <strain evidence="2 3">Alo17</strain>
    </source>
</reference>
<dbReference type="AlphaFoldDB" id="A0A140DX02"/>
<evidence type="ECO:0008006" key="4">
    <source>
        <dbReference type="Google" id="ProtNLM"/>
    </source>
</evidence>
<feature type="transmembrane region" description="Helical" evidence="1">
    <location>
        <begin position="330"/>
        <end position="348"/>
    </location>
</feature>
<sequence length="516" mass="59430">MKNQKNKKTDILFFYQTHLGILLVSVILTVLLYYQQAFSLSVQVDTETLINGGHSLNWLQIGRFGLHYLQEFLTLWHYDPFFSGFLMLIFFSGSSLIWVYLFYYVSGYEWLINPYIFLAVYMTSPIWASQFYFSLQQAGISLAFCLLSIAVFCQFHWFTLKSNLARILSLFLTICLLVLVFSCYQAFVAVFAVAVSFCLLLAYRSSYFERDLRKFIPNSLLIIAIGIISLFIYFLLLKLYPTDGYLDGMSYWDEGIREALKNLYQSIKSTFHSYRYYYGPFIIIGLISIGLKAIARREETQYIIVEFLLILIMIMSNYLMFLYLGGTPLFRAQLSVPLFTGAFLSYAFKYKKTSNTNWRTVTKGIIACSLVFPVMLNAKTTLSLFYADEMRDVRDRFLAQQINQEIQKISSDSNINSIFIYGKRMVELNPAATEALNLGVEMFPSSDFYWDWRPESPGAVSGRGSAYINAVCGTRYVPIPQDKVDQATQTAITMPSFPKDGSVIQFNDYYIVKLSD</sequence>
<feature type="transmembrane region" description="Helical" evidence="1">
    <location>
        <begin position="139"/>
        <end position="157"/>
    </location>
</feature>
<keyword evidence="3" id="KW-1185">Reference proteome</keyword>
<name>A0A140DX02_9FIRM</name>
<feature type="transmembrane region" description="Helical" evidence="1">
    <location>
        <begin position="187"/>
        <end position="203"/>
    </location>
</feature>
<feature type="transmembrane region" description="Helical" evidence="1">
    <location>
        <begin position="276"/>
        <end position="295"/>
    </location>
</feature>
<dbReference type="InterPro" id="IPR025686">
    <property type="entry name" value="Glucos_trans_II"/>
</dbReference>